<dbReference type="AlphaFoldDB" id="A0A1T4YQ89"/>
<proteinExistence type="predicted"/>
<organism evidence="2 3">
    <name type="scientific">Aeromicrobium choanae</name>
    <dbReference type="NCBI Taxonomy" id="1736691"/>
    <lineage>
        <taxon>Bacteria</taxon>
        <taxon>Bacillati</taxon>
        <taxon>Actinomycetota</taxon>
        <taxon>Actinomycetes</taxon>
        <taxon>Propionibacteriales</taxon>
        <taxon>Nocardioidaceae</taxon>
        <taxon>Aeromicrobium</taxon>
    </lineage>
</organism>
<dbReference type="Pfam" id="PF06897">
    <property type="entry name" value="DUF1269"/>
    <property type="match status" value="1"/>
</dbReference>
<dbReference type="InterPro" id="IPR009200">
    <property type="entry name" value="DUF1269_membrane"/>
</dbReference>
<evidence type="ECO:0000313" key="2">
    <source>
        <dbReference type="EMBL" id="SKB03919.1"/>
    </source>
</evidence>
<sequence length="196" mass="20299">MSENQNTDAETTSETEVVAAAVTDGAYTLFIADFSDTSTAWQAYESLKSVEDGRSVELEGVIVVKREADGKLEIQKATDHSTRRGLTWGLVGGVALGLVFPPSIIGSAAAVGAMGAAVGKARQLRNRSELSDELEAAIQPGHSGIVALVSDPGAVEIRKALALADAIVESAVDDVAARDIKAAAKEAESDSESEKA</sequence>
<dbReference type="RefSeq" id="WP_078698580.1">
    <property type="nucleotide sequence ID" value="NZ_LT796768.1"/>
</dbReference>
<dbReference type="EMBL" id="LT796768">
    <property type="protein sequence ID" value="SKB03919.1"/>
    <property type="molecule type" value="Genomic_DNA"/>
</dbReference>
<dbReference type="Proteomes" id="UP000191040">
    <property type="component" value="Chromosome I"/>
</dbReference>
<dbReference type="STRING" id="1736691.SAMN06295964_0380"/>
<evidence type="ECO:0000313" key="3">
    <source>
        <dbReference type="Proteomes" id="UP000191040"/>
    </source>
</evidence>
<name>A0A1T4YQ89_9ACTN</name>
<feature type="transmembrane region" description="Helical" evidence="1">
    <location>
        <begin position="90"/>
        <end position="118"/>
    </location>
</feature>
<keyword evidence="1" id="KW-0472">Membrane</keyword>
<dbReference type="OrthoDB" id="4864758at2"/>
<keyword evidence="1" id="KW-1133">Transmembrane helix</keyword>
<keyword evidence="3" id="KW-1185">Reference proteome</keyword>
<reference evidence="3" key="1">
    <citation type="submission" date="2017-02" db="EMBL/GenBank/DDBJ databases">
        <authorList>
            <person name="Varghese N."/>
            <person name="Submissions S."/>
        </authorList>
    </citation>
    <scope>NUCLEOTIDE SEQUENCE [LARGE SCALE GENOMIC DNA]</scope>
    <source>
        <strain evidence="3">9H-4</strain>
    </source>
</reference>
<gene>
    <name evidence="2" type="ORF">SAMN06295964_0380</name>
</gene>
<evidence type="ECO:0000256" key="1">
    <source>
        <dbReference type="SAM" id="Phobius"/>
    </source>
</evidence>
<protein>
    <submittedName>
        <fullName evidence="2">Uncharacterized membrane protein</fullName>
    </submittedName>
</protein>
<keyword evidence="1" id="KW-0812">Transmembrane</keyword>
<accession>A0A1T4YQ89</accession>